<proteinExistence type="inferred from homology"/>
<dbReference type="PANTHER" id="PTHR42711:SF5">
    <property type="entry name" value="ABC TRANSPORTER ATP-BINDING PROTEIN NATA"/>
    <property type="match status" value="1"/>
</dbReference>
<evidence type="ECO:0000256" key="2">
    <source>
        <dbReference type="ARBA" id="ARBA00005417"/>
    </source>
</evidence>
<sequence length="358" mass="38643">MYDPSPGGSRRRGPRTLQAGALPADAQRVDPTSDDPIVALRGVGRAFGDVDALTELDLVVPARSITVLLGPNGAGKTTAVRMITGALDPDEGTVRVFGLDPAEHGAEVRRRCGVVSAKPALYDRLTGWDNLAYSAELYGLGRRADDRIREAAARFGIEHALDQLVGGYSTGMKTRLALSRSVLHEPDLLLFDEPTSGLDPESSYAVLDLIKEMRRDGSTVVMCTHLLLEAEGLAEQVIVLDRGTDLISGTPEALTASYWPGAVVRLDAEEPERLDALADHEGVLAYERAQVATVQLDTPERIPDLIAELVGRGVRLTRVEPHRPTLEDLYFAVRAEHRPLRGAPPPHPPVRSDAAVGR</sequence>
<dbReference type="GO" id="GO:0046677">
    <property type="term" value="P:response to antibiotic"/>
    <property type="evidence" value="ECO:0007669"/>
    <property type="project" value="UniProtKB-KW"/>
</dbReference>
<reference evidence="9 10" key="1">
    <citation type="submission" date="2019-11" db="EMBL/GenBank/DDBJ databases">
        <authorList>
            <person name="He Y."/>
        </authorList>
    </citation>
    <scope>NUCLEOTIDE SEQUENCE [LARGE SCALE GENOMIC DNA]</scope>
    <source>
        <strain evidence="9 10">SCSIO 58843</strain>
    </source>
</reference>
<organism evidence="9 10">
    <name type="scientific">Actinomarinicola tropica</name>
    <dbReference type="NCBI Taxonomy" id="2789776"/>
    <lineage>
        <taxon>Bacteria</taxon>
        <taxon>Bacillati</taxon>
        <taxon>Actinomycetota</taxon>
        <taxon>Acidimicrobiia</taxon>
        <taxon>Acidimicrobiales</taxon>
        <taxon>Iamiaceae</taxon>
        <taxon>Actinomarinicola</taxon>
    </lineage>
</organism>
<dbReference type="InterPro" id="IPR050763">
    <property type="entry name" value="ABC_transporter_ATP-binding"/>
</dbReference>
<name>A0A5Q2RE55_9ACTN</name>
<keyword evidence="3" id="KW-0813">Transport</keyword>
<gene>
    <name evidence="9" type="ORF">GH723_08580</name>
</gene>
<accession>A0A5Q2RE55</accession>
<evidence type="ECO:0000256" key="1">
    <source>
        <dbReference type="ARBA" id="ARBA00004202"/>
    </source>
</evidence>
<dbReference type="PANTHER" id="PTHR42711">
    <property type="entry name" value="ABC TRANSPORTER ATP-BINDING PROTEIN"/>
    <property type="match status" value="1"/>
</dbReference>
<evidence type="ECO:0000313" key="9">
    <source>
        <dbReference type="EMBL" id="QGG95149.1"/>
    </source>
</evidence>
<evidence type="ECO:0000256" key="3">
    <source>
        <dbReference type="ARBA" id="ARBA00022448"/>
    </source>
</evidence>
<evidence type="ECO:0000256" key="6">
    <source>
        <dbReference type="ARBA" id="ARBA00023251"/>
    </source>
</evidence>
<evidence type="ECO:0000313" key="10">
    <source>
        <dbReference type="Proteomes" id="UP000334019"/>
    </source>
</evidence>
<keyword evidence="4" id="KW-0547">Nucleotide-binding</keyword>
<dbReference type="PROSITE" id="PS50893">
    <property type="entry name" value="ABC_TRANSPORTER_2"/>
    <property type="match status" value="1"/>
</dbReference>
<dbReference type="InterPro" id="IPR003439">
    <property type="entry name" value="ABC_transporter-like_ATP-bd"/>
</dbReference>
<feature type="domain" description="ABC transporter" evidence="8">
    <location>
        <begin position="38"/>
        <end position="267"/>
    </location>
</feature>
<dbReference type="EMBL" id="CP045851">
    <property type="protein sequence ID" value="QGG95149.1"/>
    <property type="molecule type" value="Genomic_DNA"/>
</dbReference>
<dbReference type="GO" id="GO:0005524">
    <property type="term" value="F:ATP binding"/>
    <property type="evidence" value="ECO:0007669"/>
    <property type="project" value="UniProtKB-KW"/>
</dbReference>
<evidence type="ECO:0000256" key="4">
    <source>
        <dbReference type="ARBA" id="ARBA00022741"/>
    </source>
</evidence>
<feature type="region of interest" description="Disordered" evidence="7">
    <location>
        <begin position="1"/>
        <end position="33"/>
    </location>
</feature>
<dbReference type="Proteomes" id="UP000334019">
    <property type="component" value="Chromosome"/>
</dbReference>
<keyword evidence="5 9" id="KW-0067">ATP-binding</keyword>
<evidence type="ECO:0000256" key="5">
    <source>
        <dbReference type="ARBA" id="ARBA00022840"/>
    </source>
</evidence>
<evidence type="ECO:0000256" key="7">
    <source>
        <dbReference type="SAM" id="MobiDB-lite"/>
    </source>
</evidence>
<comment type="similarity">
    <text evidence="2">Belongs to the ABC transporter superfamily.</text>
</comment>
<dbReference type="GO" id="GO:0016887">
    <property type="term" value="F:ATP hydrolysis activity"/>
    <property type="evidence" value="ECO:0007669"/>
    <property type="project" value="InterPro"/>
</dbReference>
<dbReference type="SMART" id="SM00382">
    <property type="entry name" value="AAA"/>
    <property type="match status" value="1"/>
</dbReference>
<keyword evidence="6" id="KW-0046">Antibiotic resistance</keyword>
<dbReference type="SUPFAM" id="SSF52540">
    <property type="entry name" value="P-loop containing nucleoside triphosphate hydrolases"/>
    <property type="match status" value="1"/>
</dbReference>
<dbReference type="GO" id="GO:0005886">
    <property type="term" value="C:plasma membrane"/>
    <property type="evidence" value="ECO:0007669"/>
    <property type="project" value="UniProtKB-SubCell"/>
</dbReference>
<dbReference type="AlphaFoldDB" id="A0A5Q2RE55"/>
<keyword evidence="10" id="KW-1185">Reference proteome</keyword>
<dbReference type="KEGG" id="atq:GH723_08580"/>
<comment type="subcellular location">
    <subcellularLocation>
        <location evidence="1">Cell membrane</location>
        <topology evidence="1">Peripheral membrane protein</topology>
    </subcellularLocation>
</comment>
<feature type="region of interest" description="Disordered" evidence="7">
    <location>
        <begin position="339"/>
        <end position="358"/>
    </location>
</feature>
<protein>
    <submittedName>
        <fullName evidence="9">ATP-binding cassette domain-containing protein</fullName>
    </submittedName>
</protein>
<dbReference type="Pfam" id="PF00005">
    <property type="entry name" value="ABC_tran"/>
    <property type="match status" value="1"/>
</dbReference>
<dbReference type="CDD" id="cd03230">
    <property type="entry name" value="ABC_DR_subfamily_A"/>
    <property type="match status" value="1"/>
</dbReference>
<dbReference type="Gene3D" id="3.40.50.300">
    <property type="entry name" value="P-loop containing nucleotide triphosphate hydrolases"/>
    <property type="match status" value="1"/>
</dbReference>
<evidence type="ECO:0000259" key="8">
    <source>
        <dbReference type="PROSITE" id="PS50893"/>
    </source>
</evidence>
<dbReference type="InterPro" id="IPR003593">
    <property type="entry name" value="AAA+_ATPase"/>
</dbReference>
<dbReference type="InterPro" id="IPR027417">
    <property type="entry name" value="P-loop_NTPase"/>
</dbReference>